<accession>A0A0F9K2N6</accession>
<evidence type="ECO:0000313" key="1">
    <source>
        <dbReference type="EMBL" id="KKM05478.1"/>
    </source>
</evidence>
<gene>
    <name evidence="1" type="ORF">LCGC14_1753710</name>
</gene>
<dbReference type="AlphaFoldDB" id="A0A0F9K2N6"/>
<organism evidence="1">
    <name type="scientific">marine sediment metagenome</name>
    <dbReference type="NCBI Taxonomy" id="412755"/>
    <lineage>
        <taxon>unclassified sequences</taxon>
        <taxon>metagenomes</taxon>
        <taxon>ecological metagenomes</taxon>
    </lineage>
</organism>
<name>A0A0F9K2N6_9ZZZZ</name>
<protein>
    <recommendedName>
        <fullName evidence="2">DUF2190 domain-containing protein</fullName>
    </recommendedName>
</protein>
<comment type="caution">
    <text evidence="1">The sequence shown here is derived from an EMBL/GenBank/DDBJ whole genome shotgun (WGS) entry which is preliminary data.</text>
</comment>
<reference evidence="1" key="1">
    <citation type="journal article" date="2015" name="Nature">
        <title>Complex archaea that bridge the gap between prokaryotes and eukaryotes.</title>
        <authorList>
            <person name="Spang A."/>
            <person name="Saw J.H."/>
            <person name="Jorgensen S.L."/>
            <person name="Zaremba-Niedzwiedzka K."/>
            <person name="Martijn J."/>
            <person name="Lind A.E."/>
            <person name="van Eijk R."/>
            <person name="Schleper C."/>
            <person name="Guy L."/>
            <person name="Ettema T.J."/>
        </authorList>
    </citation>
    <scope>NUCLEOTIDE SEQUENCE</scope>
</reference>
<dbReference type="EMBL" id="LAZR01016211">
    <property type="protein sequence ID" value="KKM05478.1"/>
    <property type="molecule type" value="Genomic_DNA"/>
</dbReference>
<evidence type="ECO:0008006" key="2">
    <source>
        <dbReference type="Google" id="ProtNLM"/>
    </source>
</evidence>
<proteinExistence type="predicted"/>
<sequence length="140" mass="14321">MAGASYVLDKTYKIEDAAGVGQYLAVVTGAADGGCKKPAAANEAKFVGFTQEAQANQNKGVTVRVMGISRAVAKSAIANGDWVRIAENTGKIESAQADVIAAVGTEKVNHCIGMAEAAAAADEDIIPVRIQPMVAKTAVT</sequence>